<feature type="coiled-coil region" evidence="1">
    <location>
        <begin position="78"/>
        <end position="116"/>
    </location>
</feature>
<keyword evidence="1" id="KW-0175">Coiled coil</keyword>
<dbReference type="OrthoDB" id="582213at2"/>
<dbReference type="Pfam" id="PF13443">
    <property type="entry name" value="HTH_26"/>
    <property type="match status" value="1"/>
</dbReference>
<dbReference type="STRING" id="1173022.Cri9333_0111"/>
<dbReference type="HOGENOM" id="CLU_078800_0_0_3"/>
<evidence type="ECO:0000256" key="1">
    <source>
        <dbReference type="SAM" id="Coils"/>
    </source>
</evidence>
<proteinExistence type="predicted"/>
<name>K9VT65_9CYAN</name>
<dbReference type="Proteomes" id="UP000010472">
    <property type="component" value="Chromosome"/>
</dbReference>
<dbReference type="EMBL" id="CP003620">
    <property type="protein sequence ID" value="AFZ11111.1"/>
    <property type="molecule type" value="Genomic_DNA"/>
</dbReference>
<dbReference type="PATRIC" id="fig|1173022.3.peg.120"/>
<accession>K9VT65</accession>
<dbReference type="InterPro" id="IPR001387">
    <property type="entry name" value="Cro/C1-type_HTH"/>
</dbReference>
<dbReference type="SMART" id="SM00530">
    <property type="entry name" value="HTH_XRE"/>
    <property type="match status" value="1"/>
</dbReference>
<dbReference type="RefSeq" id="WP_015201255.1">
    <property type="nucleotide sequence ID" value="NC_019753.1"/>
</dbReference>
<evidence type="ECO:0000313" key="3">
    <source>
        <dbReference type="EMBL" id="AFZ11111.1"/>
    </source>
</evidence>
<dbReference type="PROSITE" id="PS50943">
    <property type="entry name" value="HTH_CROC1"/>
    <property type="match status" value="1"/>
</dbReference>
<dbReference type="Gene3D" id="1.10.260.40">
    <property type="entry name" value="lambda repressor-like DNA-binding domains"/>
    <property type="match status" value="1"/>
</dbReference>
<dbReference type="SUPFAM" id="SSF47413">
    <property type="entry name" value="lambda repressor-like DNA-binding domains"/>
    <property type="match status" value="1"/>
</dbReference>
<dbReference type="KEGG" id="cep:Cri9333_0111"/>
<sequence length="215" mass="24781">MNQSVDRDLTHQLQQLMQQVGISSFNELSKQTGVSKRQLKHLRLGEVSQMRVETLVKISSLLQVSVTELLKTFSQVEIAEETDAQAAWKQEYERLQEQLRQQRESLMQEFQQTSLQVLESWLLQWPTAANAAKENPQLPAVRLLPLVRPVEQLVQQWGVEAIAFVGEEIPYNPQYHQLMEGSAQPGEQVRVRYTGYRQAEKLLFRAKVSPLTIKN</sequence>
<dbReference type="AlphaFoldDB" id="K9VT65"/>
<evidence type="ECO:0000259" key="2">
    <source>
        <dbReference type="PROSITE" id="PS50943"/>
    </source>
</evidence>
<dbReference type="eggNOG" id="COG3655">
    <property type="taxonomic scope" value="Bacteria"/>
</dbReference>
<evidence type="ECO:0000313" key="4">
    <source>
        <dbReference type="Proteomes" id="UP000010472"/>
    </source>
</evidence>
<feature type="domain" description="HTH cro/C1-type" evidence="2">
    <location>
        <begin position="27"/>
        <end position="69"/>
    </location>
</feature>
<dbReference type="InterPro" id="IPR010982">
    <property type="entry name" value="Lambda_DNA-bd_dom_sf"/>
</dbReference>
<keyword evidence="4" id="KW-1185">Reference proteome</keyword>
<protein>
    <submittedName>
        <fullName evidence="3">Helix-turn-helix domain protein</fullName>
    </submittedName>
</protein>
<organism evidence="3 4">
    <name type="scientific">Crinalium epipsammum PCC 9333</name>
    <dbReference type="NCBI Taxonomy" id="1173022"/>
    <lineage>
        <taxon>Bacteria</taxon>
        <taxon>Bacillati</taxon>
        <taxon>Cyanobacteriota</taxon>
        <taxon>Cyanophyceae</taxon>
        <taxon>Gomontiellales</taxon>
        <taxon>Gomontiellaceae</taxon>
        <taxon>Crinalium</taxon>
    </lineage>
</organism>
<dbReference type="GO" id="GO:0003677">
    <property type="term" value="F:DNA binding"/>
    <property type="evidence" value="ECO:0007669"/>
    <property type="project" value="InterPro"/>
</dbReference>
<reference evidence="3 4" key="1">
    <citation type="submission" date="2012-06" db="EMBL/GenBank/DDBJ databases">
        <title>Finished chromosome of genome of Crinalium epipsammum PCC 9333.</title>
        <authorList>
            <consortium name="US DOE Joint Genome Institute"/>
            <person name="Gugger M."/>
            <person name="Coursin T."/>
            <person name="Rippka R."/>
            <person name="Tandeau De Marsac N."/>
            <person name="Huntemann M."/>
            <person name="Wei C.-L."/>
            <person name="Han J."/>
            <person name="Detter J.C."/>
            <person name="Han C."/>
            <person name="Tapia R."/>
            <person name="Davenport K."/>
            <person name="Daligault H."/>
            <person name="Erkkila T."/>
            <person name="Gu W."/>
            <person name="Munk A.C.C."/>
            <person name="Teshima H."/>
            <person name="Xu Y."/>
            <person name="Chain P."/>
            <person name="Chen A."/>
            <person name="Krypides N."/>
            <person name="Mavromatis K."/>
            <person name="Markowitz V."/>
            <person name="Szeto E."/>
            <person name="Ivanova N."/>
            <person name="Mikhailova N."/>
            <person name="Ovchinnikova G."/>
            <person name="Pagani I."/>
            <person name="Pati A."/>
            <person name="Goodwin L."/>
            <person name="Peters L."/>
            <person name="Pitluck S."/>
            <person name="Woyke T."/>
            <person name="Kerfeld C."/>
        </authorList>
    </citation>
    <scope>NUCLEOTIDE SEQUENCE [LARGE SCALE GENOMIC DNA]</scope>
    <source>
        <strain evidence="3 4">PCC 9333</strain>
    </source>
</reference>
<gene>
    <name evidence="3" type="ORF">Cri9333_0111</name>
</gene>